<sequence length="58" mass="6457">MACQFYRVQNCQHIPKSNCVVSHGNSDSVGMSSFACADVLYLERLLVVLTHVTLSRNN</sequence>
<dbReference type="AlphaFoldDB" id="A0A2P2P1C7"/>
<proteinExistence type="predicted"/>
<name>A0A2P2P1C7_RHIMU</name>
<reference evidence="1" key="1">
    <citation type="submission" date="2018-02" db="EMBL/GenBank/DDBJ databases">
        <title>Rhizophora mucronata_Transcriptome.</title>
        <authorList>
            <person name="Meera S.P."/>
            <person name="Sreeshan A."/>
            <person name="Augustine A."/>
        </authorList>
    </citation>
    <scope>NUCLEOTIDE SEQUENCE</scope>
    <source>
        <tissue evidence="1">Leaf</tissue>
    </source>
</reference>
<protein>
    <submittedName>
        <fullName evidence="1">Uncharacterized protein</fullName>
    </submittedName>
</protein>
<organism evidence="1">
    <name type="scientific">Rhizophora mucronata</name>
    <name type="common">Asiatic mangrove</name>
    <dbReference type="NCBI Taxonomy" id="61149"/>
    <lineage>
        <taxon>Eukaryota</taxon>
        <taxon>Viridiplantae</taxon>
        <taxon>Streptophyta</taxon>
        <taxon>Embryophyta</taxon>
        <taxon>Tracheophyta</taxon>
        <taxon>Spermatophyta</taxon>
        <taxon>Magnoliopsida</taxon>
        <taxon>eudicotyledons</taxon>
        <taxon>Gunneridae</taxon>
        <taxon>Pentapetalae</taxon>
        <taxon>rosids</taxon>
        <taxon>fabids</taxon>
        <taxon>Malpighiales</taxon>
        <taxon>Rhizophoraceae</taxon>
        <taxon>Rhizophora</taxon>
    </lineage>
</organism>
<evidence type="ECO:0000313" key="1">
    <source>
        <dbReference type="EMBL" id="MBX48575.1"/>
    </source>
</evidence>
<dbReference type="EMBL" id="GGEC01068091">
    <property type="protein sequence ID" value="MBX48575.1"/>
    <property type="molecule type" value="Transcribed_RNA"/>
</dbReference>
<accession>A0A2P2P1C7</accession>